<dbReference type="InterPro" id="IPR007627">
    <property type="entry name" value="RNA_pol_sigma70_r2"/>
</dbReference>
<sequence length="181" mass="21656">MGENTPLSISATEFSKEAAIEWVMDHHGESLKRFIFTYVKNRAQMDDVFQDVMLTVYQKIDTIRDASSLKNWLYRITANKCKDYLRSPLHRLFIWKDEVFEKTTQTPEHFVLLDEQKREVIKAIMNLPIKYREVLILQYYQEFSIEEISKLLDVNPSTIRTRIMRAKEKLKVKLKEDYLNE</sequence>
<evidence type="ECO:0000256" key="4">
    <source>
        <dbReference type="ARBA" id="ARBA00023163"/>
    </source>
</evidence>
<dbReference type="SUPFAM" id="SSF88946">
    <property type="entry name" value="Sigma2 domain of RNA polymerase sigma factors"/>
    <property type="match status" value="1"/>
</dbReference>
<evidence type="ECO:0000259" key="5">
    <source>
        <dbReference type="Pfam" id="PF04542"/>
    </source>
</evidence>
<dbReference type="SUPFAM" id="SSF88659">
    <property type="entry name" value="Sigma3 and sigma4 domains of RNA polymerase sigma factors"/>
    <property type="match status" value="1"/>
</dbReference>
<evidence type="ECO:0000256" key="1">
    <source>
        <dbReference type="ARBA" id="ARBA00010641"/>
    </source>
</evidence>
<reference evidence="8" key="1">
    <citation type="journal article" date="2019" name="Int. J. Syst. Evol. Microbiol.">
        <title>The Global Catalogue of Microorganisms (GCM) 10K type strain sequencing project: providing services to taxonomists for standard genome sequencing and annotation.</title>
        <authorList>
            <consortium name="The Broad Institute Genomics Platform"/>
            <consortium name="The Broad Institute Genome Sequencing Center for Infectious Disease"/>
            <person name="Wu L."/>
            <person name="Ma J."/>
        </authorList>
    </citation>
    <scope>NUCLEOTIDE SEQUENCE [LARGE SCALE GENOMIC DNA]</scope>
    <source>
        <strain evidence="8">CGMCC 1.12237</strain>
    </source>
</reference>
<proteinExistence type="inferred from homology"/>
<dbReference type="InterPro" id="IPR014284">
    <property type="entry name" value="RNA_pol_sigma-70_dom"/>
</dbReference>
<dbReference type="Gene3D" id="1.10.10.10">
    <property type="entry name" value="Winged helix-like DNA-binding domain superfamily/Winged helix DNA-binding domain"/>
    <property type="match status" value="1"/>
</dbReference>
<evidence type="ECO:0000256" key="2">
    <source>
        <dbReference type="ARBA" id="ARBA00023015"/>
    </source>
</evidence>
<dbReference type="InterPro" id="IPR036388">
    <property type="entry name" value="WH-like_DNA-bd_sf"/>
</dbReference>
<dbReference type="Proteomes" id="UP001596147">
    <property type="component" value="Unassembled WGS sequence"/>
</dbReference>
<dbReference type="NCBIfam" id="TIGR02937">
    <property type="entry name" value="sigma70-ECF"/>
    <property type="match status" value="1"/>
</dbReference>
<comment type="similarity">
    <text evidence="1">Belongs to the sigma-70 factor family. ECF subfamily.</text>
</comment>
<accession>A0ABW0LHF0</accession>
<dbReference type="RefSeq" id="WP_382351597.1">
    <property type="nucleotide sequence ID" value="NZ_JBHSMC010000014.1"/>
</dbReference>
<dbReference type="Pfam" id="PF08281">
    <property type="entry name" value="Sigma70_r4_2"/>
    <property type="match status" value="1"/>
</dbReference>
<dbReference type="InterPro" id="IPR013325">
    <property type="entry name" value="RNA_pol_sigma_r2"/>
</dbReference>
<evidence type="ECO:0000313" key="7">
    <source>
        <dbReference type="EMBL" id="MFC5465358.1"/>
    </source>
</evidence>
<gene>
    <name evidence="7" type="ORF">ACFPM4_11420</name>
</gene>
<evidence type="ECO:0000259" key="6">
    <source>
        <dbReference type="Pfam" id="PF08281"/>
    </source>
</evidence>
<keyword evidence="4" id="KW-0804">Transcription</keyword>
<dbReference type="InterPro" id="IPR013249">
    <property type="entry name" value="RNA_pol_sigma70_r4_t2"/>
</dbReference>
<feature type="domain" description="RNA polymerase sigma factor 70 region 4 type 2" evidence="6">
    <location>
        <begin position="118"/>
        <end position="170"/>
    </location>
</feature>
<organism evidence="7 8">
    <name type="scientific">Lederbergia graminis</name>
    <dbReference type="NCBI Taxonomy" id="735518"/>
    <lineage>
        <taxon>Bacteria</taxon>
        <taxon>Bacillati</taxon>
        <taxon>Bacillota</taxon>
        <taxon>Bacilli</taxon>
        <taxon>Bacillales</taxon>
        <taxon>Bacillaceae</taxon>
        <taxon>Lederbergia</taxon>
    </lineage>
</organism>
<evidence type="ECO:0000313" key="8">
    <source>
        <dbReference type="Proteomes" id="UP001596147"/>
    </source>
</evidence>
<dbReference type="PANTHER" id="PTHR43133">
    <property type="entry name" value="RNA POLYMERASE ECF-TYPE SIGMA FACTO"/>
    <property type="match status" value="1"/>
</dbReference>
<dbReference type="Gene3D" id="1.10.1740.10">
    <property type="match status" value="1"/>
</dbReference>
<protein>
    <submittedName>
        <fullName evidence="7">Sigma-70 family RNA polymerase sigma factor</fullName>
    </submittedName>
</protein>
<evidence type="ECO:0000256" key="3">
    <source>
        <dbReference type="ARBA" id="ARBA00023082"/>
    </source>
</evidence>
<dbReference type="InterPro" id="IPR013324">
    <property type="entry name" value="RNA_pol_sigma_r3/r4-like"/>
</dbReference>
<keyword evidence="2" id="KW-0805">Transcription regulation</keyword>
<dbReference type="Pfam" id="PF04542">
    <property type="entry name" value="Sigma70_r2"/>
    <property type="match status" value="1"/>
</dbReference>
<dbReference type="EMBL" id="JBHSMC010000014">
    <property type="protein sequence ID" value="MFC5465358.1"/>
    <property type="molecule type" value="Genomic_DNA"/>
</dbReference>
<comment type="caution">
    <text evidence="7">The sequence shown here is derived from an EMBL/GenBank/DDBJ whole genome shotgun (WGS) entry which is preliminary data.</text>
</comment>
<keyword evidence="8" id="KW-1185">Reference proteome</keyword>
<name>A0ABW0LHF0_9BACI</name>
<dbReference type="CDD" id="cd06171">
    <property type="entry name" value="Sigma70_r4"/>
    <property type="match status" value="1"/>
</dbReference>
<dbReference type="PANTHER" id="PTHR43133:SF60">
    <property type="entry name" value="RNA POLYMERASE SIGMA FACTOR SIGV"/>
    <property type="match status" value="1"/>
</dbReference>
<dbReference type="InterPro" id="IPR039425">
    <property type="entry name" value="RNA_pol_sigma-70-like"/>
</dbReference>
<feature type="domain" description="RNA polymerase sigma-70 region 2" evidence="5">
    <location>
        <begin position="25"/>
        <end position="87"/>
    </location>
</feature>
<keyword evidence="3" id="KW-0731">Sigma factor</keyword>